<reference evidence="2 3" key="1">
    <citation type="submission" date="2019-09" db="EMBL/GenBank/DDBJ databases">
        <title>Segnochrobactrum spirostomi gen. nov., sp. nov., isolated from the ciliate Spirostomum cf. yagiui and description of a novel family, Segnochrobactraceae fam. nov. within the order Rhizobiales of the class Alphaproteobacteria.</title>
        <authorList>
            <person name="Akter S."/>
            <person name="Shazib S.U.A."/>
            <person name="Shin M.K."/>
        </authorList>
    </citation>
    <scope>NUCLEOTIDE SEQUENCE [LARGE SCALE GENOMIC DNA]</scope>
    <source>
        <strain evidence="2 3">Sp-1</strain>
    </source>
</reference>
<sequence>MPLYRASDGCGIHYERVGTDGPAVLLIPGLGGDGRFWADVTARLVPDHRLLIVDHRGAGRSDRPPGRYSLAQIAGDIVGLMAEVGEPMHVVGHSTGGAIAQIIALDHPTWGLDFIISSAWARADARFRMLFTARAELLDAGLAAPYQRLTHVLGHEPAYLAAHTLQLEAAIAAAEERLAPLSVASARVRMLLYHDRLAELSRIKAPVLVVAADGDILVPPALSRAIADAIPGAIMRMVSGAHFHPVADPRTFAGLVRRFVGDAKGEEIGG</sequence>
<dbReference type="Proteomes" id="UP000332515">
    <property type="component" value="Unassembled WGS sequence"/>
</dbReference>
<name>A0A6A7Y7Q8_9HYPH</name>
<dbReference type="SUPFAM" id="SSF53474">
    <property type="entry name" value="alpha/beta-Hydrolases"/>
    <property type="match status" value="1"/>
</dbReference>
<gene>
    <name evidence="2" type="ORF">F0357_22640</name>
</gene>
<dbReference type="AlphaFoldDB" id="A0A6A7Y7Q8"/>
<dbReference type="PANTHER" id="PTHR43433:SF5">
    <property type="entry name" value="AB HYDROLASE-1 DOMAIN-CONTAINING PROTEIN"/>
    <property type="match status" value="1"/>
</dbReference>
<organism evidence="2 3">
    <name type="scientific">Segnochrobactrum spirostomi</name>
    <dbReference type="NCBI Taxonomy" id="2608987"/>
    <lineage>
        <taxon>Bacteria</taxon>
        <taxon>Pseudomonadati</taxon>
        <taxon>Pseudomonadota</taxon>
        <taxon>Alphaproteobacteria</taxon>
        <taxon>Hyphomicrobiales</taxon>
        <taxon>Segnochrobactraceae</taxon>
        <taxon>Segnochrobactrum</taxon>
    </lineage>
</organism>
<dbReference type="GO" id="GO:0016787">
    <property type="term" value="F:hydrolase activity"/>
    <property type="evidence" value="ECO:0007669"/>
    <property type="project" value="UniProtKB-KW"/>
</dbReference>
<dbReference type="EMBL" id="VWNA01000003">
    <property type="protein sequence ID" value="MQT15400.1"/>
    <property type="molecule type" value="Genomic_DNA"/>
</dbReference>
<keyword evidence="3" id="KW-1185">Reference proteome</keyword>
<protein>
    <submittedName>
        <fullName evidence="2">Alpha/beta fold hydrolase</fullName>
    </submittedName>
</protein>
<keyword evidence="2" id="KW-0378">Hydrolase</keyword>
<dbReference type="Gene3D" id="3.40.50.1820">
    <property type="entry name" value="alpha/beta hydrolase"/>
    <property type="match status" value="1"/>
</dbReference>
<dbReference type="InterPro" id="IPR000073">
    <property type="entry name" value="AB_hydrolase_1"/>
</dbReference>
<dbReference type="PANTHER" id="PTHR43433">
    <property type="entry name" value="HYDROLASE, ALPHA/BETA FOLD FAMILY PROTEIN"/>
    <property type="match status" value="1"/>
</dbReference>
<evidence type="ECO:0000259" key="1">
    <source>
        <dbReference type="Pfam" id="PF12146"/>
    </source>
</evidence>
<dbReference type="RefSeq" id="WP_153490570.1">
    <property type="nucleotide sequence ID" value="NZ_VWNA01000003.1"/>
</dbReference>
<evidence type="ECO:0000313" key="3">
    <source>
        <dbReference type="Proteomes" id="UP000332515"/>
    </source>
</evidence>
<dbReference type="Pfam" id="PF12146">
    <property type="entry name" value="Hydrolase_4"/>
    <property type="match status" value="1"/>
</dbReference>
<dbReference type="PRINTS" id="PR00111">
    <property type="entry name" value="ABHYDROLASE"/>
</dbReference>
<proteinExistence type="predicted"/>
<dbReference type="InterPro" id="IPR050471">
    <property type="entry name" value="AB_hydrolase"/>
</dbReference>
<evidence type="ECO:0000313" key="2">
    <source>
        <dbReference type="EMBL" id="MQT15400.1"/>
    </source>
</evidence>
<dbReference type="InterPro" id="IPR029058">
    <property type="entry name" value="AB_hydrolase_fold"/>
</dbReference>
<comment type="caution">
    <text evidence="2">The sequence shown here is derived from an EMBL/GenBank/DDBJ whole genome shotgun (WGS) entry which is preliminary data.</text>
</comment>
<feature type="domain" description="Serine aminopeptidase S33" evidence="1">
    <location>
        <begin position="23"/>
        <end position="233"/>
    </location>
</feature>
<accession>A0A6A7Y7Q8</accession>
<dbReference type="InterPro" id="IPR022742">
    <property type="entry name" value="Hydrolase_4"/>
</dbReference>